<evidence type="ECO:0000256" key="4">
    <source>
        <dbReference type="SAM" id="Phobius"/>
    </source>
</evidence>
<evidence type="ECO:0000259" key="5">
    <source>
        <dbReference type="PROSITE" id="PS50109"/>
    </source>
</evidence>
<dbReference type="CDD" id="cd16917">
    <property type="entry name" value="HATPase_UhpB-NarQ-NarX-like"/>
    <property type="match status" value="1"/>
</dbReference>
<dbReference type="InterPro" id="IPR005467">
    <property type="entry name" value="His_kinase_dom"/>
</dbReference>
<dbReference type="Gene3D" id="3.30.565.10">
    <property type="entry name" value="Histidine kinase-like ATPase, C-terminal domain"/>
    <property type="match status" value="1"/>
</dbReference>
<dbReference type="SUPFAM" id="SSF55874">
    <property type="entry name" value="ATPase domain of HSP90 chaperone/DNA topoisomerase II/histidine kinase"/>
    <property type="match status" value="1"/>
</dbReference>
<dbReference type="InterPro" id="IPR036890">
    <property type="entry name" value="HATPase_C_sf"/>
</dbReference>
<comment type="caution">
    <text evidence="6">The sequence shown here is derived from an EMBL/GenBank/DDBJ whole genome shotgun (WGS) entry which is preliminary data.</text>
</comment>
<dbReference type="PANTHER" id="PTHR24421">
    <property type="entry name" value="NITRATE/NITRITE SENSOR PROTEIN NARX-RELATED"/>
    <property type="match status" value="1"/>
</dbReference>
<dbReference type="EMBL" id="JAENIL010000006">
    <property type="protein sequence ID" value="MBK1876140.1"/>
    <property type="molecule type" value="Genomic_DNA"/>
</dbReference>
<sequence>MLQAFILLAHVQAQEESQSQLLTTAAQIRALTPAEAAQQIPIRLQGCYISRENNAFSMQDHTDGIFVFFEPDVSVDFQPGDLIEVEGVSNPGDYAPCASATSVRRIGTTRIPDPIQTTISELHSGQMDVAWVEVTGIVRSAEIAPTPSYLYDNSEDSTPRSYTKLKLADGDSQLLVEMQEAIAPSDLLDAKIKLRGHCFYLHNGNRQFVRPILHTPIGVKPEVLVPPLRIDFNGPHKPVSSLFTFDPTGGRPGHRVHVRGIVTHQQIGKAFWIRDQDQSLRVQSTQLDELNPGDLVDVLGFPESGTYSPVLEDAVFQKAGEQAPPAPAALDEILSITRHDSDLVSLDAELLEIQRYPESIELTLQALDTTIRASLTLAGINGSLPEWQPGSLVTISGIATVGEGETVPLNGLWWAESLHILLRSPDDLTVIQPAPWWTPKRVAYALAVILSMALLTIAVIILLSRHRLKEQKQHRAMAESEFTAILNERNRVAREIHDTLAQNIGAISVQLEMVRTDSRNLGETTQRHIQTAHKLARTALSDARETIWNMRSQVLEQHDLAGALDRIGNQLTEDTDISVSTQIAGERRRLAPVVENNLLRIGQEAITNACKHAQPKHIKVEIHYQKRRVELSVEDDGIGFDKDTVDNETQRSFGLVGIQERIELLDGEVTIQTALGQGTRISVSVSD</sequence>
<dbReference type="GO" id="GO:0016020">
    <property type="term" value="C:membrane"/>
    <property type="evidence" value="ECO:0007669"/>
    <property type="project" value="InterPro"/>
</dbReference>
<dbReference type="GO" id="GO:0000155">
    <property type="term" value="F:phosphorelay sensor kinase activity"/>
    <property type="evidence" value="ECO:0007669"/>
    <property type="project" value="InterPro"/>
</dbReference>
<dbReference type="InterPro" id="IPR003594">
    <property type="entry name" value="HATPase_dom"/>
</dbReference>
<evidence type="ECO:0000256" key="2">
    <source>
        <dbReference type="ARBA" id="ARBA00022777"/>
    </source>
</evidence>
<dbReference type="AlphaFoldDB" id="A0A934VPT4"/>
<dbReference type="PROSITE" id="PS50109">
    <property type="entry name" value="HIS_KIN"/>
    <property type="match status" value="1"/>
</dbReference>
<gene>
    <name evidence="6" type="ORF">JIN87_04625</name>
</gene>
<feature type="transmembrane region" description="Helical" evidence="4">
    <location>
        <begin position="442"/>
        <end position="463"/>
    </location>
</feature>
<keyword evidence="3" id="KW-0902">Two-component regulatory system</keyword>
<dbReference type="Pfam" id="PF02518">
    <property type="entry name" value="HATPase_c"/>
    <property type="match status" value="1"/>
</dbReference>
<keyword evidence="2 6" id="KW-0418">Kinase</keyword>
<dbReference type="Gene3D" id="1.20.5.1930">
    <property type="match status" value="1"/>
</dbReference>
<evidence type="ECO:0000313" key="7">
    <source>
        <dbReference type="Proteomes" id="UP000617628"/>
    </source>
</evidence>
<evidence type="ECO:0000256" key="3">
    <source>
        <dbReference type="ARBA" id="ARBA00023012"/>
    </source>
</evidence>
<accession>A0A934VPT4</accession>
<dbReference type="InterPro" id="IPR011712">
    <property type="entry name" value="Sig_transdc_His_kin_sub3_dim/P"/>
</dbReference>
<keyword evidence="7" id="KW-1185">Reference proteome</keyword>
<evidence type="ECO:0000313" key="6">
    <source>
        <dbReference type="EMBL" id="MBK1876140.1"/>
    </source>
</evidence>
<name>A0A934VPT4_9BACT</name>
<keyword evidence="1" id="KW-0808">Transferase</keyword>
<keyword evidence="4" id="KW-0812">Transmembrane</keyword>
<dbReference type="GO" id="GO:0046983">
    <property type="term" value="F:protein dimerization activity"/>
    <property type="evidence" value="ECO:0007669"/>
    <property type="project" value="InterPro"/>
</dbReference>
<organism evidence="6 7">
    <name type="scientific">Pelagicoccus mobilis</name>
    <dbReference type="NCBI Taxonomy" id="415221"/>
    <lineage>
        <taxon>Bacteria</taxon>
        <taxon>Pseudomonadati</taxon>
        <taxon>Verrucomicrobiota</taxon>
        <taxon>Opitutia</taxon>
        <taxon>Puniceicoccales</taxon>
        <taxon>Pelagicoccaceae</taxon>
        <taxon>Pelagicoccus</taxon>
    </lineage>
</organism>
<proteinExistence type="predicted"/>
<dbReference type="Pfam" id="PF07730">
    <property type="entry name" value="HisKA_3"/>
    <property type="match status" value="1"/>
</dbReference>
<evidence type="ECO:0000256" key="1">
    <source>
        <dbReference type="ARBA" id="ARBA00022679"/>
    </source>
</evidence>
<keyword evidence="4" id="KW-0472">Membrane</keyword>
<dbReference type="InterPro" id="IPR050482">
    <property type="entry name" value="Sensor_HK_TwoCompSys"/>
</dbReference>
<protein>
    <submittedName>
        <fullName evidence="6">Sensor histidine kinase</fullName>
    </submittedName>
</protein>
<dbReference type="Proteomes" id="UP000617628">
    <property type="component" value="Unassembled WGS sequence"/>
</dbReference>
<reference evidence="6" key="1">
    <citation type="submission" date="2021-01" db="EMBL/GenBank/DDBJ databases">
        <title>Modified the classification status of verrucomicrobia.</title>
        <authorList>
            <person name="Feng X."/>
        </authorList>
    </citation>
    <scope>NUCLEOTIDE SEQUENCE</scope>
    <source>
        <strain evidence="6">KCTC 13126</strain>
    </source>
</reference>
<dbReference type="RefSeq" id="WP_200354357.1">
    <property type="nucleotide sequence ID" value="NZ_JAENIL010000006.1"/>
</dbReference>
<feature type="domain" description="Histidine kinase" evidence="5">
    <location>
        <begin position="491"/>
        <end position="687"/>
    </location>
</feature>
<dbReference type="SMART" id="SM00387">
    <property type="entry name" value="HATPase_c"/>
    <property type="match status" value="1"/>
</dbReference>
<keyword evidence="4" id="KW-1133">Transmembrane helix</keyword>